<comment type="caution">
    <text evidence="3">The sequence shown here is derived from an EMBL/GenBank/DDBJ whole genome shotgun (WGS) entry which is preliminary data.</text>
</comment>
<evidence type="ECO:0000313" key="4">
    <source>
        <dbReference type="Proteomes" id="UP000318380"/>
    </source>
</evidence>
<keyword evidence="2" id="KW-0732">Signal</keyword>
<evidence type="ECO:0000256" key="1">
    <source>
        <dbReference type="SAM" id="MobiDB-lite"/>
    </source>
</evidence>
<protein>
    <submittedName>
        <fullName evidence="3">Uncharacterized protein</fullName>
    </submittedName>
</protein>
<dbReference type="AlphaFoldDB" id="A0A561C0D0"/>
<proteinExistence type="predicted"/>
<organism evidence="3 4">
    <name type="scientific">Kribbella amoyensis</name>
    <dbReference type="NCBI Taxonomy" id="996641"/>
    <lineage>
        <taxon>Bacteria</taxon>
        <taxon>Bacillati</taxon>
        <taxon>Actinomycetota</taxon>
        <taxon>Actinomycetes</taxon>
        <taxon>Propionibacteriales</taxon>
        <taxon>Kribbellaceae</taxon>
        <taxon>Kribbella</taxon>
    </lineage>
</organism>
<dbReference type="PROSITE" id="PS51257">
    <property type="entry name" value="PROKAR_LIPOPROTEIN"/>
    <property type="match status" value="1"/>
</dbReference>
<dbReference type="EMBL" id="VIVK01000001">
    <property type="protein sequence ID" value="TWD84372.1"/>
    <property type="molecule type" value="Genomic_DNA"/>
</dbReference>
<dbReference type="Proteomes" id="UP000318380">
    <property type="component" value="Unassembled WGS sequence"/>
</dbReference>
<feature type="chain" id="PRO_5038786397" evidence="2">
    <location>
        <begin position="19"/>
        <end position="216"/>
    </location>
</feature>
<feature type="region of interest" description="Disordered" evidence="1">
    <location>
        <begin position="25"/>
        <end position="71"/>
    </location>
</feature>
<keyword evidence="4" id="KW-1185">Reference proteome</keyword>
<evidence type="ECO:0000256" key="2">
    <source>
        <dbReference type="SAM" id="SignalP"/>
    </source>
</evidence>
<gene>
    <name evidence="3" type="ORF">FB561_5559</name>
</gene>
<dbReference type="RefSeq" id="WP_238335095.1">
    <property type="nucleotide sequence ID" value="NZ_VIVK01000001.1"/>
</dbReference>
<feature type="signal peptide" evidence="2">
    <location>
        <begin position="1"/>
        <end position="18"/>
    </location>
</feature>
<reference evidence="3 4" key="1">
    <citation type="submission" date="2019-06" db="EMBL/GenBank/DDBJ databases">
        <title>Sequencing the genomes of 1000 actinobacteria strains.</title>
        <authorList>
            <person name="Klenk H.-P."/>
        </authorList>
    </citation>
    <scope>NUCLEOTIDE SEQUENCE [LARGE SCALE GENOMIC DNA]</scope>
    <source>
        <strain evidence="3 4">DSM 24683</strain>
    </source>
</reference>
<accession>A0A561C0D0</accession>
<sequence length="216" mass="22803">MRRLAVPTALLTAVLLLAGCGGGESNNGSMPTPEGGGGGSSTSTEPTGTPTEPSASTTKEPSAPTTTTAPKAQVVVVPGKYAGNPAVQGLMAKYPVYYQALIDRDDAVIKETFPAYFYLDVTSNIKLAKSSGWVMRPPGSVVVMSLSQQPYNVVRVNLCASQATQYWNPKAKKWAKAAPQGIPEVIDMVKTGMGWSMYRRSKPAKPYGCAAVRFPA</sequence>
<evidence type="ECO:0000313" key="3">
    <source>
        <dbReference type="EMBL" id="TWD84372.1"/>
    </source>
</evidence>
<feature type="compositionally biased region" description="Low complexity" evidence="1">
    <location>
        <begin position="41"/>
        <end position="71"/>
    </location>
</feature>
<name>A0A561C0D0_9ACTN</name>